<proteinExistence type="predicted"/>
<reference evidence="1 2" key="1">
    <citation type="submission" date="2018-10" db="EMBL/GenBank/DDBJ databases">
        <title>Draft genome sequence for the type isolate of Erwinia psidii, agent causal of bacterial blight in guava (Psidium guajava) and wilt and die-back of Eucalyptus spp.</title>
        <authorList>
            <person name="Hermenegildo P.S."/>
            <person name="Santos S.A."/>
            <person name="Guimaraes L.M.S."/>
            <person name="Vidigal P.M.P."/>
            <person name="Pereira I.C."/>
            <person name="Badel J.L."/>
            <person name="Alfenas-Zerbini P."/>
            <person name="Ferreira M.A.S.V."/>
            <person name="Alfenas A.C."/>
        </authorList>
    </citation>
    <scope>NUCLEOTIDE SEQUENCE [LARGE SCALE GENOMIC DNA]</scope>
    <source>
        <strain evidence="1 2">IBSBF 435</strain>
    </source>
</reference>
<dbReference type="RefSeq" id="WP_124232522.1">
    <property type="nucleotide sequence ID" value="NZ_RHHM01000004.1"/>
</dbReference>
<dbReference type="Proteomes" id="UP000279457">
    <property type="component" value="Unassembled WGS sequence"/>
</dbReference>
<dbReference type="Gene3D" id="2.60.200.60">
    <property type="match status" value="1"/>
</dbReference>
<evidence type="ECO:0000313" key="2">
    <source>
        <dbReference type="Proteomes" id="UP000279457"/>
    </source>
</evidence>
<dbReference type="InterPro" id="IPR008727">
    <property type="entry name" value="PAAR_motif"/>
</dbReference>
<dbReference type="OrthoDB" id="6860016at2"/>
<keyword evidence="2" id="KW-1185">Reference proteome</keyword>
<dbReference type="AlphaFoldDB" id="A0A3N6USM2"/>
<dbReference type="EMBL" id="RHHM01000004">
    <property type="protein sequence ID" value="RQM38999.1"/>
    <property type="molecule type" value="Genomic_DNA"/>
</dbReference>
<dbReference type="Pfam" id="PF05488">
    <property type="entry name" value="PAAR_motif"/>
    <property type="match status" value="1"/>
</dbReference>
<gene>
    <name evidence="1" type="ORF">EB241_07390</name>
</gene>
<protein>
    <recommendedName>
        <fullName evidence="3">PAAR domain-containing protein</fullName>
    </recommendedName>
</protein>
<sequence>MSQNAAKKGDTTCHCGVLMSGSENVFINGISAAAVGLSAASCALLHGIAPVANGSGSVFINGNRAARIGDATGCGALIVSGSGDVFIGG</sequence>
<dbReference type="CDD" id="cd14742">
    <property type="entry name" value="PAAR_RHS"/>
    <property type="match status" value="1"/>
</dbReference>
<organism evidence="1 2">
    <name type="scientific">Erwinia psidii</name>
    <dbReference type="NCBI Taxonomy" id="69224"/>
    <lineage>
        <taxon>Bacteria</taxon>
        <taxon>Pseudomonadati</taxon>
        <taxon>Pseudomonadota</taxon>
        <taxon>Gammaproteobacteria</taxon>
        <taxon>Enterobacterales</taxon>
        <taxon>Erwiniaceae</taxon>
        <taxon>Erwinia</taxon>
    </lineage>
</organism>
<evidence type="ECO:0008006" key="3">
    <source>
        <dbReference type="Google" id="ProtNLM"/>
    </source>
</evidence>
<accession>A0A3N6USM2</accession>
<name>A0A3N6USM2_9GAMM</name>
<comment type="caution">
    <text evidence="1">The sequence shown here is derived from an EMBL/GenBank/DDBJ whole genome shotgun (WGS) entry which is preliminary data.</text>
</comment>
<evidence type="ECO:0000313" key="1">
    <source>
        <dbReference type="EMBL" id="RQM38999.1"/>
    </source>
</evidence>